<organism evidence="1 2">
    <name type="scientific">Rangifer tarandus platyrhynchus</name>
    <name type="common">Svalbard reindeer</name>
    <dbReference type="NCBI Taxonomy" id="3082113"/>
    <lineage>
        <taxon>Eukaryota</taxon>
        <taxon>Metazoa</taxon>
        <taxon>Chordata</taxon>
        <taxon>Craniata</taxon>
        <taxon>Vertebrata</taxon>
        <taxon>Euteleostomi</taxon>
        <taxon>Mammalia</taxon>
        <taxon>Eutheria</taxon>
        <taxon>Laurasiatheria</taxon>
        <taxon>Artiodactyla</taxon>
        <taxon>Ruminantia</taxon>
        <taxon>Pecora</taxon>
        <taxon>Cervidae</taxon>
        <taxon>Odocoileinae</taxon>
        <taxon>Rangifer</taxon>
    </lineage>
</organism>
<protein>
    <submittedName>
        <fullName evidence="1">Uncharacterized protein</fullName>
    </submittedName>
</protein>
<name>A0AC59YM49_RANTA</name>
<dbReference type="EMBL" id="OX596102">
    <property type="protein sequence ID" value="CAM9805658.1"/>
    <property type="molecule type" value="Genomic_DNA"/>
</dbReference>
<accession>A0AC59YM49</accession>
<reference evidence="1" key="1">
    <citation type="submission" date="2023-05" db="EMBL/GenBank/DDBJ databases">
        <authorList>
            <consortium name="ELIXIR-Norway"/>
        </authorList>
    </citation>
    <scope>NUCLEOTIDE SEQUENCE</scope>
</reference>
<evidence type="ECO:0000313" key="2">
    <source>
        <dbReference type="Proteomes" id="UP001162501"/>
    </source>
</evidence>
<dbReference type="Proteomes" id="UP001162501">
    <property type="component" value="Chromosome 18"/>
</dbReference>
<sequence>MNLISEMWRPALCLALSARARAHTHTHIQTHTHTHTHPAPQIPVFGQGWVRKRWKQRLCRQWREEKSPPKVSHELRKEERKTTLNTEEPTKATAASGVMKQRQTQVCKRELERTPPFTHG</sequence>
<evidence type="ECO:0000313" key="1">
    <source>
        <dbReference type="EMBL" id="CAM9805658.1"/>
    </source>
</evidence>
<gene>
    <name evidence="1" type="ORF">MRATA1EN22A_LOCUS7707</name>
</gene>
<reference evidence="1" key="2">
    <citation type="submission" date="2025-03" db="EMBL/GenBank/DDBJ databases">
        <authorList>
            <consortium name="ELIXIR-Norway"/>
            <consortium name="Elixir Norway"/>
        </authorList>
    </citation>
    <scope>NUCLEOTIDE SEQUENCE</scope>
</reference>
<proteinExistence type="predicted"/>